<evidence type="ECO:0000256" key="11">
    <source>
        <dbReference type="ARBA" id="ARBA00022840"/>
    </source>
</evidence>
<dbReference type="Gene3D" id="1.10.287.130">
    <property type="match status" value="1"/>
</dbReference>
<dbReference type="Pfam" id="PF00672">
    <property type="entry name" value="HAMP"/>
    <property type="match status" value="1"/>
</dbReference>
<evidence type="ECO:0000256" key="14">
    <source>
        <dbReference type="ARBA" id="ARBA00023136"/>
    </source>
</evidence>
<name>A0ABY1ZU93_9GAMM</name>
<keyword evidence="5" id="KW-0997">Cell inner membrane</keyword>
<feature type="domain" description="Histidine kinase" evidence="16">
    <location>
        <begin position="283"/>
        <end position="478"/>
    </location>
</feature>
<evidence type="ECO:0000256" key="2">
    <source>
        <dbReference type="ARBA" id="ARBA00004429"/>
    </source>
</evidence>
<protein>
    <recommendedName>
        <fullName evidence="3">histidine kinase</fullName>
        <ecNumber evidence="3">2.7.13.3</ecNumber>
    </recommendedName>
</protein>
<keyword evidence="13" id="KW-0902">Two-component regulatory system</keyword>
<evidence type="ECO:0000256" key="7">
    <source>
        <dbReference type="ARBA" id="ARBA00022679"/>
    </source>
</evidence>
<dbReference type="InterPro" id="IPR004358">
    <property type="entry name" value="Sig_transdc_His_kin-like_C"/>
</dbReference>
<dbReference type="Pfam" id="PF00512">
    <property type="entry name" value="HisKA"/>
    <property type="match status" value="1"/>
</dbReference>
<feature type="domain" description="HAMP" evidence="17">
    <location>
        <begin position="223"/>
        <end position="275"/>
    </location>
</feature>
<evidence type="ECO:0000256" key="4">
    <source>
        <dbReference type="ARBA" id="ARBA00022475"/>
    </source>
</evidence>
<keyword evidence="19" id="KW-1185">Reference proteome</keyword>
<keyword evidence="4" id="KW-1003">Cell membrane</keyword>
<evidence type="ECO:0000256" key="10">
    <source>
        <dbReference type="ARBA" id="ARBA00022777"/>
    </source>
</evidence>
<keyword evidence="14 15" id="KW-0472">Membrane</keyword>
<keyword evidence="10" id="KW-0418">Kinase</keyword>
<evidence type="ECO:0000256" key="1">
    <source>
        <dbReference type="ARBA" id="ARBA00000085"/>
    </source>
</evidence>
<evidence type="ECO:0000256" key="9">
    <source>
        <dbReference type="ARBA" id="ARBA00022741"/>
    </source>
</evidence>
<dbReference type="Gene3D" id="3.30.565.10">
    <property type="entry name" value="Histidine kinase-like ATPase, C-terminal domain"/>
    <property type="match status" value="1"/>
</dbReference>
<dbReference type="InterPro" id="IPR003594">
    <property type="entry name" value="HATPase_dom"/>
</dbReference>
<dbReference type="InterPro" id="IPR036097">
    <property type="entry name" value="HisK_dim/P_sf"/>
</dbReference>
<gene>
    <name evidence="18" type="ORF">EZI54_00720</name>
</gene>
<comment type="caution">
    <text evidence="18">The sequence shown here is derived from an EMBL/GenBank/DDBJ whole genome shotgun (WGS) entry which is preliminary data.</text>
</comment>
<dbReference type="InterPro" id="IPR036890">
    <property type="entry name" value="HATPase_C_sf"/>
</dbReference>
<evidence type="ECO:0000256" key="12">
    <source>
        <dbReference type="ARBA" id="ARBA00022989"/>
    </source>
</evidence>
<dbReference type="CDD" id="cd00082">
    <property type="entry name" value="HisKA"/>
    <property type="match status" value="1"/>
</dbReference>
<dbReference type="SMART" id="SM00304">
    <property type="entry name" value="HAMP"/>
    <property type="match status" value="1"/>
</dbReference>
<comment type="subcellular location">
    <subcellularLocation>
        <location evidence="2">Cell inner membrane</location>
        <topology evidence="2">Multi-pass membrane protein</topology>
    </subcellularLocation>
</comment>
<evidence type="ECO:0000313" key="19">
    <source>
        <dbReference type="Proteomes" id="UP000313645"/>
    </source>
</evidence>
<evidence type="ECO:0000256" key="13">
    <source>
        <dbReference type="ARBA" id="ARBA00023012"/>
    </source>
</evidence>
<keyword evidence="7" id="KW-0808">Transferase</keyword>
<keyword evidence="6" id="KW-0597">Phosphoprotein</keyword>
<keyword evidence="12 15" id="KW-1133">Transmembrane helix</keyword>
<dbReference type="PRINTS" id="PR00344">
    <property type="entry name" value="BCTRLSENSOR"/>
</dbReference>
<comment type="catalytic activity">
    <reaction evidence="1">
        <text>ATP + protein L-histidine = ADP + protein N-phospho-L-histidine.</text>
        <dbReference type="EC" id="2.7.13.3"/>
    </reaction>
</comment>
<organism evidence="18 19">
    <name type="scientific">Marinobacter halodurans</name>
    <dbReference type="NCBI Taxonomy" id="2528979"/>
    <lineage>
        <taxon>Bacteria</taxon>
        <taxon>Pseudomonadati</taxon>
        <taxon>Pseudomonadota</taxon>
        <taxon>Gammaproteobacteria</taxon>
        <taxon>Pseudomonadales</taxon>
        <taxon>Marinobacteraceae</taxon>
        <taxon>Marinobacter</taxon>
    </lineage>
</organism>
<evidence type="ECO:0000313" key="18">
    <source>
        <dbReference type="EMBL" id="TBW59649.1"/>
    </source>
</evidence>
<sequence>MFQRIRPQSLLTRMLLLTLVAVVLAQGISTAFWYTTFRAQETAGLINSSRNLAYSAAATVRFFKSLPLEYRHIVLEQLRNMGGTRFFVSLNEREIALKPLPDTSRKAEVVDAVSEVLRERIGGDLPIRVEFVAPEDLRILNSQMKLTDLPPSWANYALNLDPINPPVLVTQIEIAPDEWLYLATPLPAPYVSLEDNSGLPKQQIFFIGLLTIFLLTFIALLVRWQTRPLRRLARAAREMPFDDDRPPLAERGSSEVVAVTRAFNTLRDRIQRYLKDREQLFTSVSHDLKTPITRLRLRSELLDDEMLRSKFEKDLQELDLLVKSALQSVKDNDIYENMESVDVHGLIDQVTEPAARTPGKVSLEGRARRPYRCKPLALRRCIGNLFDNALKYGERVTIRIEDSPTTLTLHFEDEGPGLPPDQLKKIFEPYYRASPSAPGEGLGLGIARAIAHAHGGDVEASNREQRGLRLTLILPRNPD</sequence>
<dbReference type="SMART" id="SM00388">
    <property type="entry name" value="HisKA"/>
    <property type="match status" value="1"/>
</dbReference>
<evidence type="ECO:0000256" key="6">
    <source>
        <dbReference type="ARBA" id="ARBA00022553"/>
    </source>
</evidence>
<dbReference type="InterPro" id="IPR005467">
    <property type="entry name" value="His_kinase_dom"/>
</dbReference>
<dbReference type="InterPro" id="IPR003661">
    <property type="entry name" value="HisK_dim/P_dom"/>
</dbReference>
<feature type="transmembrane region" description="Helical" evidence="15">
    <location>
        <begin position="204"/>
        <end position="224"/>
    </location>
</feature>
<dbReference type="SUPFAM" id="SSF55874">
    <property type="entry name" value="ATPase domain of HSP90 chaperone/DNA topoisomerase II/histidine kinase"/>
    <property type="match status" value="1"/>
</dbReference>
<dbReference type="PROSITE" id="PS50109">
    <property type="entry name" value="HIS_KIN"/>
    <property type="match status" value="1"/>
</dbReference>
<evidence type="ECO:0000259" key="16">
    <source>
        <dbReference type="PROSITE" id="PS50109"/>
    </source>
</evidence>
<dbReference type="Pfam" id="PF02518">
    <property type="entry name" value="HATPase_c"/>
    <property type="match status" value="1"/>
</dbReference>
<evidence type="ECO:0000256" key="5">
    <source>
        <dbReference type="ARBA" id="ARBA00022519"/>
    </source>
</evidence>
<reference evidence="18 19" key="1">
    <citation type="submission" date="2019-02" db="EMBL/GenBank/DDBJ databases">
        <title>Marinobacter halodurans sp. nov., a marine bacterium isolated from sea tidal flat.</title>
        <authorList>
            <person name="Yoo Y."/>
            <person name="Lee D.W."/>
            <person name="Kim B.S."/>
            <person name="Kim J.-J."/>
        </authorList>
    </citation>
    <scope>NUCLEOTIDE SEQUENCE [LARGE SCALE GENOMIC DNA]</scope>
    <source>
        <strain evidence="18 19">YJ-S3-2</strain>
    </source>
</reference>
<dbReference type="SUPFAM" id="SSF47384">
    <property type="entry name" value="Homodimeric domain of signal transducing histidine kinase"/>
    <property type="match status" value="1"/>
</dbReference>
<dbReference type="InterPro" id="IPR050980">
    <property type="entry name" value="2C_sensor_his_kinase"/>
</dbReference>
<keyword evidence="8 15" id="KW-0812">Transmembrane</keyword>
<keyword evidence="9" id="KW-0547">Nucleotide-binding</keyword>
<evidence type="ECO:0000256" key="15">
    <source>
        <dbReference type="SAM" id="Phobius"/>
    </source>
</evidence>
<evidence type="ECO:0000256" key="8">
    <source>
        <dbReference type="ARBA" id="ARBA00022692"/>
    </source>
</evidence>
<accession>A0ABY1ZU93</accession>
<dbReference type="CDD" id="cd00075">
    <property type="entry name" value="HATPase"/>
    <property type="match status" value="1"/>
</dbReference>
<proteinExistence type="predicted"/>
<dbReference type="EC" id="2.7.13.3" evidence="3"/>
<dbReference type="PANTHER" id="PTHR44936:SF5">
    <property type="entry name" value="SENSOR HISTIDINE KINASE ENVZ"/>
    <property type="match status" value="1"/>
</dbReference>
<evidence type="ECO:0000256" key="3">
    <source>
        <dbReference type="ARBA" id="ARBA00012438"/>
    </source>
</evidence>
<dbReference type="SMART" id="SM00387">
    <property type="entry name" value="HATPase_c"/>
    <property type="match status" value="1"/>
</dbReference>
<dbReference type="PANTHER" id="PTHR44936">
    <property type="entry name" value="SENSOR PROTEIN CREC"/>
    <property type="match status" value="1"/>
</dbReference>
<dbReference type="EMBL" id="SJDL01000001">
    <property type="protein sequence ID" value="TBW59649.1"/>
    <property type="molecule type" value="Genomic_DNA"/>
</dbReference>
<dbReference type="CDD" id="cd06225">
    <property type="entry name" value="HAMP"/>
    <property type="match status" value="1"/>
</dbReference>
<dbReference type="Proteomes" id="UP000313645">
    <property type="component" value="Unassembled WGS sequence"/>
</dbReference>
<dbReference type="PROSITE" id="PS50885">
    <property type="entry name" value="HAMP"/>
    <property type="match status" value="1"/>
</dbReference>
<dbReference type="InterPro" id="IPR003660">
    <property type="entry name" value="HAMP_dom"/>
</dbReference>
<keyword evidence="11" id="KW-0067">ATP-binding</keyword>
<evidence type="ECO:0000259" key="17">
    <source>
        <dbReference type="PROSITE" id="PS50885"/>
    </source>
</evidence>